<feature type="compositionally biased region" description="Pro residues" evidence="1">
    <location>
        <begin position="227"/>
        <end position="237"/>
    </location>
</feature>
<gene>
    <name evidence="3" type="ORF">IFR04_014157</name>
</gene>
<feature type="compositionally biased region" description="Pro residues" evidence="1">
    <location>
        <begin position="286"/>
        <end position="309"/>
    </location>
</feature>
<accession>A0A8H7W2G8</accession>
<feature type="region of interest" description="Disordered" evidence="1">
    <location>
        <begin position="177"/>
        <end position="313"/>
    </location>
</feature>
<keyword evidence="2" id="KW-0732">Signal</keyword>
<dbReference type="PANTHER" id="PTHR38123:SF1">
    <property type="entry name" value="HYDROPHOBIC SURFACE BINDING PROTEIN"/>
    <property type="match status" value="1"/>
</dbReference>
<feature type="signal peptide" evidence="2">
    <location>
        <begin position="1"/>
        <end position="16"/>
    </location>
</feature>
<sequence>MRSSIFMLALAAGSIAINIARDAPTVLADIANIDSQTQSLTTSVNDFEDINDAAGLIAAEGALETAIQKGTTDAQATDPLTLEEGSSILDAVRNLIPSIVGALNAVVSKDPAFTSAGVQSVVAGNLNTLQGQSADFAAALIANAPAEAQDAGNAAAACIDQAFVAAKATQSVDGSCASSVTVPAAPTTAAPSTTPAPTTVPTSAPTSEPPTSEPPTSKPPTSEQPTSEPPTTEPPVTLPTNTEPPVTYPTDEPPVTYPPTTLETSTTKAPPPPPPTTSGADEPTGCPAPPMYPPTYPPTFPPIYPPTNPPGHGSCKKWGWSWSCSSKRTFPFCHLGKTCKDKKH</sequence>
<evidence type="ECO:0000313" key="4">
    <source>
        <dbReference type="Proteomes" id="UP000664132"/>
    </source>
</evidence>
<dbReference type="OrthoDB" id="3485059at2759"/>
<dbReference type="Pfam" id="PF12296">
    <property type="entry name" value="HsbA"/>
    <property type="match status" value="1"/>
</dbReference>
<feature type="chain" id="PRO_5034626733" description="Cell wall protein" evidence="2">
    <location>
        <begin position="17"/>
        <end position="344"/>
    </location>
</feature>
<evidence type="ECO:0008006" key="5">
    <source>
        <dbReference type="Google" id="ProtNLM"/>
    </source>
</evidence>
<evidence type="ECO:0000313" key="3">
    <source>
        <dbReference type="EMBL" id="KAG4412692.1"/>
    </source>
</evidence>
<dbReference type="InterPro" id="IPR021054">
    <property type="entry name" value="Cell_wall_mannoprotein_1"/>
</dbReference>
<dbReference type="EMBL" id="JAFJYH010000360">
    <property type="protein sequence ID" value="KAG4412692.1"/>
    <property type="molecule type" value="Genomic_DNA"/>
</dbReference>
<dbReference type="PANTHER" id="PTHR38123">
    <property type="entry name" value="CELL WALL SERINE-THREONINE-RICH GALACTOMANNOPROTEIN MP1 (AFU_ORTHOLOGUE AFUA_4G03240)"/>
    <property type="match status" value="1"/>
</dbReference>
<dbReference type="Proteomes" id="UP000664132">
    <property type="component" value="Unassembled WGS sequence"/>
</dbReference>
<keyword evidence="4" id="KW-1185">Reference proteome</keyword>
<feature type="compositionally biased region" description="Low complexity" evidence="1">
    <location>
        <begin position="258"/>
        <end position="268"/>
    </location>
</feature>
<organism evidence="3 4">
    <name type="scientific">Cadophora malorum</name>
    <dbReference type="NCBI Taxonomy" id="108018"/>
    <lineage>
        <taxon>Eukaryota</taxon>
        <taxon>Fungi</taxon>
        <taxon>Dikarya</taxon>
        <taxon>Ascomycota</taxon>
        <taxon>Pezizomycotina</taxon>
        <taxon>Leotiomycetes</taxon>
        <taxon>Helotiales</taxon>
        <taxon>Ploettnerulaceae</taxon>
        <taxon>Cadophora</taxon>
    </lineage>
</organism>
<feature type="compositionally biased region" description="Low complexity" evidence="1">
    <location>
        <begin position="178"/>
        <end position="206"/>
    </location>
</feature>
<dbReference type="Gene3D" id="1.20.1280.140">
    <property type="match status" value="1"/>
</dbReference>
<comment type="caution">
    <text evidence="3">The sequence shown here is derived from an EMBL/GenBank/DDBJ whole genome shotgun (WGS) entry which is preliminary data.</text>
</comment>
<protein>
    <recommendedName>
        <fullName evidence="5">Cell wall protein</fullName>
    </recommendedName>
</protein>
<name>A0A8H7W2G8_9HELO</name>
<proteinExistence type="predicted"/>
<evidence type="ECO:0000256" key="2">
    <source>
        <dbReference type="SAM" id="SignalP"/>
    </source>
</evidence>
<dbReference type="AlphaFoldDB" id="A0A8H7W2G8"/>
<feature type="compositionally biased region" description="Pro residues" evidence="1">
    <location>
        <begin position="207"/>
        <end position="218"/>
    </location>
</feature>
<dbReference type="GO" id="GO:0005576">
    <property type="term" value="C:extracellular region"/>
    <property type="evidence" value="ECO:0007669"/>
    <property type="project" value="TreeGrafter"/>
</dbReference>
<evidence type="ECO:0000256" key="1">
    <source>
        <dbReference type="SAM" id="MobiDB-lite"/>
    </source>
</evidence>
<reference evidence="3" key="1">
    <citation type="submission" date="2021-02" db="EMBL/GenBank/DDBJ databases">
        <title>Genome sequence Cadophora malorum strain M34.</title>
        <authorList>
            <person name="Stefanovic E."/>
            <person name="Vu D."/>
            <person name="Scully C."/>
            <person name="Dijksterhuis J."/>
            <person name="Roader J."/>
            <person name="Houbraken J."/>
        </authorList>
    </citation>
    <scope>NUCLEOTIDE SEQUENCE</scope>
    <source>
        <strain evidence="3">M34</strain>
    </source>
</reference>